<sequence>PTFQAVQYAGESALYSFSSHTFTNCGKTGYSGPTLAECKSSYDVSWEDDTDFFDVPSNAGIQLWTVPETATYRVEVWGAQGAFIPSGHSNGQVVQGEGGKGARMRGDFNLTIGDKIKILVGQMGRGGYAASGGGGGTFVATANNTALIVAGGGGGNRSGNTWNNAMNAVTGTSGVDGVGDYYGGHGDGGANGQGGTAGHQSGSGAGFSGDGVKSSDSRNLYIGPTKSYSFVNGGLGGRLQYSSGTSYMQGGFGGGGAGGWGGTGAGGGYSGGGGGNNYTNSGFAGGGGSYNNESNQSNTGALWENHGKCTITK</sequence>
<organism evidence="2">
    <name type="scientific">marine metagenome</name>
    <dbReference type="NCBI Taxonomy" id="408172"/>
    <lineage>
        <taxon>unclassified sequences</taxon>
        <taxon>metagenomes</taxon>
        <taxon>ecological metagenomes</taxon>
    </lineage>
</organism>
<dbReference type="PANTHER" id="PTHR31535:SF3">
    <property type="entry name" value="REGULATORY PROTEIN ZESTE"/>
    <property type="match status" value="1"/>
</dbReference>
<accession>A0A382S7E2</accession>
<evidence type="ECO:0000256" key="1">
    <source>
        <dbReference type="SAM" id="MobiDB-lite"/>
    </source>
</evidence>
<evidence type="ECO:0000313" key="2">
    <source>
        <dbReference type="EMBL" id="SVD05830.1"/>
    </source>
</evidence>
<gene>
    <name evidence="2" type="ORF">METZ01_LOCUS358684</name>
</gene>
<dbReference type="PANTHER" id="PTHR31535">
    <property type="match status" value="1"/>
</dbReference>
<reference evidence="2" key="1">
    <citation type="submission" date="2018-05" db="EMBL/GenBank/DDBJ databases">
        <authorList>
            <person name="Lanie J.A."/>
            <person name="Ng W.-L."/>
            <person name="Kazmierczak K.M."/>
            <person name="Andrzejewski T.M."/>
            <person name="Davidsen T.M."/>
            <person name="Wayne K.J."/>
            <person name="Tettelin H."/>
            <person name="Glass J.I."/>
            <person name="Rusch D."/>
            <person name="Podicherti R."/>
            <person name="Tsui H.-C.T."/>
            <person name="Winkler M.E."/>
        </authorList>
    </citation>
    <scope>NUCLEOTIDE SEQUENCE</scope>
</reference>
<dbReference type="EMBL" id="UINC01126999">
    <property type="protein sequence ID" value="SVD05830.1"/>
    <property type="molecule type" value="Genomic_DNA"/>
</dbReference>
<name>A0A382S7E2_9ZZZZ</name>
<protein>
    <recommendedName>
        <fullName evidence="3">Glycine rich protein</fullName>
    </recommendedName>
</protein>
<feature type="compositionally biased region" description="Gly residues" evidence="1">
    <location>
        <begin position="191"/>
        <end position="209"/>
    </location>
</feature>
<dbReference type="AlphaFoldDB" id="A0A382S7E2"/>
<feature type="region of interest" description="Disordered" evidence="1">
    <location>
        <begin position="294"/>
        <end position="313"/>
    </location>
</feature>
<feature type="region of interest" description="Disordered" evidence="1">
    <location>
        <begin position="191"/>
        <end position="213"/>
    </location>
</feature>
<evidence type="ECO:0008006" key="3">
    <source>
        <dbReference type="Google" id="ProtNLM"/>
    </source>
</evidence>
<proteinExistence type="predicted"/>
<feature type="non-terminal residue" evidence="2">
    <location>
        <position position="1"/>
    </location>
</feature>
<feature type="non-terminal residue" evidence="2">
    <location>
        <position position="313"/>
    </location>
</feature>